<evidence type="ECO:0000256" key="5">
    <source>
        <dbReference type="ARBA" id="ARBA00022729"/>
    </source>
</evidence>
<dbReference type="Pfam" id="PF12819">
    <property type="entry name" value="Malectin_like"/>
    <property type="match status" value="1"/>
</dbReference>
<accession>A0AAW1WMN3</accession>
<dbReference type="Gene3D" id="1.10.510.10">
    <property type="entry name" value="Transferase(Phosphotransferase) domain 1"/>
    <property type="match status" value="2"/>
</dbReference>
<comment type="caution">
    <text evidence="17">The sequence shown here is derived from an EMBL/GenBank/DDBJ whole genome shotgun (WGS) entry which is preliminary data.</text>
</comment>
<dbReference type="InterPro" id="IPR011009">
    <property type="entry name" value="Kinase-like_dom_sf"/>
</dbReference>
<feature type="signal peptide" evidence="15">
    <location>
        <begin position="1"/>
        <end position="19"/>
    </location>
</feature>
<keyword evidence="3" id="KW-0808">Transferase</keyword>
<evidence type="ECO:0000256" key="10">
    <source>
        <dbReference type="ARBA" id="ARBA00023136"/>
    </source>
</evidence>
<evidence type="ECO:0000256" key="14">
    <source>
        <dbReference type="SAM" id="Phobius"/>
    </source>
</evidence>
<evidence type="ECO:0000256" key="15">
    <source>
        <dbReference type="SAM" id="SignalP"/>
    </source>
</evidence>
<dbReference type="Gene3D" id="2.60.120.430">
    <property type="entry name" value="Galactose-binding lectin"/>
    <property type="match status" value="2"/>
</dbReference>
<sequence>MKPVLTTLCLSLFLHIVAQFVASGSQLIYKPVEDITIACGDSGTQINKVDNRTWSGDINSKFFSLEQDQVDNHTSQVRKAPSSSFAGRVPYTTARLSHSEFTYQFSLTTGQKFIRLYFYPASYADFNRSKALFSVDVGGYSILQDFNASFTADDAGVETIYREFCLNIDDEQSLYITFTPSKAKDAYAFINGIEIVSMPNNLYYSAPQSKGVDYLVSSNQDTGMYRNWDGADETYMDDSSRRLSVSPSNPSIQLKFAKIPQYSAPKEVYQTGRSMTINQNYNLTWEFPVDSNTLHLVRLHFCEFEPEITKIGERTFMLYIANQTTGAPADIIEWSGGNGIPVYRDYVVDLAEVASQKKASLFITLQAFQMDWVIKYNVMLNGLEIFKLVYSNGLLARPNPNPNPKVTPQSLKHSKSLRHVLVIIAGVVFSILAFSVIGFLVFKQRREVKDSGSSHRRMKSTMTPELSYLCRYFSLAEIKAATKNFNDGLIIGAGGFGNVYKGCIDGGATPVAIKRLKPESSQGALEFKTEIELLSQLRHRHLVSLIGYCTDKGEMILVYDYMARGTLRDHLYHTDNLPLSWEQRLQICIGTAQGLQYLHQAVINTAGMRQMNLTEWAKSCHNNGELDQIIDPSLTGTIATESLNKFVEIAMSCVNDNGVERPSMDDVVKGLEYALQIHHSREKDINSIERKGQTETSSSEQSCVTKDSIKYISGTIFSEINNPSGR</sequence>
<protein>
    <recommendedName>
        <fullName evidence="16">Protein kinase domain-containing protein</fullName>
    </recommendedName>
</protein>
<organism evidence="17 18">
    <name type="scientific">Rubus argutus</name>
    <name type="common">Southern blackberry</name>
    <dbReference type="NCBI Taxonomy" id="59490"/>
    <lineage>
        <taxon>Eukaryota</taxon>
        <taxon>Viridiplantae</taxon>
        <taxon>Streptophyta</taxon>
        <taxon>Embryophyta</taxon>
        <taxon>Tracheophyta</taxon>
        <taxon>Spermatophyta</taxon>
        <taxon>Magnoliopsida</taxon>
        <taxon>eudicotyledons</taxon>
        <taxon>Gunneridae</taxon>
        <taxon>Pentapetalae</taxon>
        <taxon>rosids</taxon>
        <taxon>fabids</taxon>
        <taxon>Rosales</taxon>
        <taxon>Rosaceae</taxon>
        <taxon>Rosoideae</taxon>
        <taxon>Rosoideae incertae sedis</taxon>
        <taxon>Rubus</taxon>
    </lineage>
</organism>
<feature type="compositionally biased region" description="Basic and acidic residues" evidence="13">
    <location>
        <begin position="684"/>
        <end position="693"/>
    </location>
</feature>
<keyword evidence="4 14" id="KW-0812">Transmembrane</keyword>
<feature type="binding site" evidence="12">
    <location>
        <position position="514"/>
    </location>
    <ligand>
        <name>ATP</name>
        <dbReference type="ChEBI" id="CHEBI:30616"/>
    </ligand>
</feature>
<evidence type="ECO:0000256" key="6">
    <source>
        <dbReference type="ARBA" id="ARBA00022741"/>
    </source>
</evidence>
<keyword evidence="2" id="KW-0723">Serine/threonine-protein kinase</keyword>
<evidence type="ECO:0000256" key="3">
    <source>
        <dbReference type="ARBA" id="ARBA00022679"/>
    </source>
</evidence>
<keyword evidence="9 14" id="KW-1133">Transmembrane helix</keyword>
<feature type="domain" description="Protein kinase" evidence="16">
    <location>
        <begin position="485"/>
        <end position="726"/>
    </location>
</feature>
<evidence type="ECO:0000256" key="8">
    <source>
        <dbReference type="ARBA" id="ARBA00022840"/>
    </source>
</evidence>
<evidence type="ECO:0000256" key="2">
    <source>
        <dbReference type="ARBA" id="ARBA00022527"/>
    </source>
</evidence>
<evidence type="ECO:0000259" key="16">
    <source>
        <dbReference type="PROSITE" id="PS50011"/>
    </source>
</evidence>
<dbReference type="PROSITE" id="PS50011">
    <property type="entry name" value="PROTEIN_KINASE_DOM"/>
    <property type="match status" value="1"/>
</dbReference>
<evidence type="ECO:0000256" key="4">
    <source>
        <dbReference type="ARBA" id="ARBA00022692"/>
    </source>
</evidence>
<dbReference type="InterPro" id="IPR045272">
    <property type="entry name" value="ANXUR1/2-like"/>
</dbReference>
<dbReference type="FunFam" id="2.60.120.430:FF:000003">
    <property type="entry name" value="FERONIA receptor-like kinase"/>
    <property type="match status" value="1"/>
</dbReference>
<evidence type="ECO:0000256" key="11">
    <source>
        <dbReference type="ARBA" id="ARBA00023180"/>
    </source>
</evidence>
<dbReference type="PANTHER" id="PTHR34590">
    <property type="entry name" value="OS03G0124300 PROTEIN-RELATED"/>
    <property type="match status" value="1"/>
</dbReference>
<dbReference type="Proteomes" id="UP001457282">
    <property type="component" value="Unassembled WGS sequence"/>
</dbReference>
<dbReference type="InterPro" id="IPR017441">
    <property type="entry name" value="Protein_kinase_ATP_BS"/>
</dbReference>
<keyword evidence="11" id="KW-0325">Glycoprotein</keyword>
<dbReference type="Pfam" id="PF07714">
    <property type="entry name" value="PK_Tyr_Ser-Thr"/>
    <property type="match status" value="1"/>
</dbReference>
<dbReference type="PANTHER" id="PTHR34590:SF15">
    <property type="entry name" value="PROTEIN KINASE DOMAIN-CONTAINING PROTEIN"/>
    <property type="match status" value="1"/>
</dbReference>
<dbReference type="FunFam" id="2.60.120.430:FF:000007">
    <property type="entry name" value="FERONIA receptor-like kinase"/>
    <property type="match status" value="1"/>
</dbReference>
<comment type="subcellular location">
    <subcellularLocation>
        <location evidence="1">Membrane</location>
        <topology evidence="1">Single-pass type I membrane protein</topology>
    </subcellularLocation>
</comment>
<dbReference type="PROSITE" id="PS00107">
    <property type="entry name" value="PROTEIN_KINASE_ATP"/>
    <property type="match status" value="1"/>
</dbReference>
<dbReference type="GO" id="GO:0004714">
    <property type="term" value="F:transmembrane receptor protein tyrosine kinase activity"/>
    <property type="evidence" value="ECO:0007669"/>
    <property type="project" value="InterPro"/>
</dbReference>
<dbReference type="GO" id="GO:0005524">
    <property type="term" value="F:ATP binding"/>
    <property type="evidence" value="ECO:0007669"/>
    <property type="project" value="UniProtKB-UniRule"/>
</dbReference>
<name>A0AAW1WMN3_RUBAR</name>
<evidence type="ECO:0000256" key="7">
    <source>
        <dbReference type="ARBA" id="ARBA00022777"/>
    </source>
</evidence>
<evidence type="ECO:0000256" key="1">
    <source>
        <dbReference type="ARBA" id="ARBA00004479"/>
    </source>
</evidence>
<keyword evidence="5 15" id="KW-0732">Signal</keyword>
<evidence type="ECO:0000256" key="13">
    <source>
        <dbReference type="SAM" id="MobiDB-lite"/>
    </source>
</evidence>
<evidence type="ECO:0000313" key="18">
    <source>
        <dbReference type="Proteomes" id="UP001457282"/>
    </source>
</evidence>
<feature type="transmembrane region" description="Helical" evidence="14">
    <location>
        <begin position="420"/>
        <end position="442"/>
    </location>
</feature>
<feature type="region of interest" description="Disordered" evidence="13">
    <location>
        <begin position="684"/>
        <end position="703"/>
    </location>
</feature>
<dbReference type="FunFam" id="3.30.200.20:FF:000039">
    <property type="entry name" value="receptor-like protein kinase FERONIA"/>
    <property type="match status" value="1"/>
</dbReference>
<dbReference type="GO" id="GO:0004674">
    <property type="term" value="F:protein serine/threonine kinase activity"/>
    <property type="evidence" value="ECO:0007669"/>
    <property type="project" value="UniProtKB-KW"/>
</dbReference>
<feature type="compositionally biased region" description="Polar residues" evidence="13">
    <location>
        <begin position="694"/>
        <end position="703"/>
    </location>
</feature>
<gene>
    <name evidence="17" type="ORF">M0R45_033241</name>
</gene>
<evidence type="ECO:0000256" key="12">
    <source>
        <dbReference type="PROSITE-ProRule" id="PRU10141"/>
    </source>
</evidence>
<dbReference type="InterPro" id="IPR024788">
    <property type="entry name" value="Malectin-like_Carb-bd_dom"/>
</dbReference>
<keyword evidence="6 12" id="KW-0547">Nucleotide-binding</keyword>
<keyword evidence="7" id="KW-0418">Kinase</keyword>
<proteinExistence type="predicted"/>
<dbReference type="GO" id="GO:0016020">
    <property type="term" value="C:membrane"/>
    <property type="evidence" value="ECO:0007669"/>
    <property type="project" value="UniProtKB-SubCell"/>
</dbReference>
<dbReference type="EMBL" id="JBEDUW010000006">
    <property type="protein sequence ID" value="KAK9924898.1"/>
    <property type="molecule type" value="Genomic_DNA"/>
</dbReference>
<keyword evidence="18" id="KW-1185">Reference proteome</keyword>
<dbReference type="InterPro" id="IPR000719">
    <property type="entry name" value="Prot_kinase_dom"/>
</dbReference>
<feature type="chain" id="PRO_5043318201" description="Protein kinase domain-containing protein" evidence="15">
    <location>
        <begin position="20"/>
        <end position="726"/>
    </location>
</feature>
<evidence type="ECO:0000313" key="17">
    <source>
        <dbReference type="EMBL" id="KAK9924898.1"/>
    </source>
</evidence>
<dbReference type="AlphaFoldDB" id="A0AAW1WMN3"/>
<dbReference type="SUPFAM" id="SSF56112">
    <property type="entry name" value="Protein kinase-like (PK-like)"/>
    <property type="match status" value="1"/>
</dbReference>
<dbReference type="InterPro" id="IPR001245">
    <property type="entry name" value="Ser-Thr/Tyr_kinase_cat_dom"/>
</dbReference>
<dbReference type="Gene3D" id="3.30.200.20">
    <property type="entry name" value="Phosphorylase Kinase, domain 1"/>
    <property type="match status" value="1"/>
</dbReference>
<keyword evidence="10 14" id="KW-0472">Membrane</keyword>
<evidence type="ECO:0000256" key="9">
    <source>
        <dbReference type="ARBA" id="ARBA00022989"/>
    </source>
</evidence>
<keyword evidence="8 12" id="KW-0067">ATP-binding</keyword>
<reference evidence="17 18" key="1">
    <citation type="journal article" date="2023" name="G3 (Bethesda)">
        <title>A chromosome-length genome assembly and annotation of blackberry (Rubus argutus, cv. 'Hillquist').</title>
        <authorList>
            <person name="Bruna T."/>
            <person name="Aryal R."/>
            <person name="Dudchenko O."/>
            <person name="Sargent D.J."/>
            <person name="Mead D."/>
            <person name="Buti M."/>
            <person name="Cavallini A."/>
            <person name="Hytonen T."/>
            <person name="Andres J."/>
            <person name="Pham M."/>
            <person name="Weisz D."/>
            <person name="Mascagni F."/>
            <person name="Usai G."/>
            <person name="Natali L."/>
            <person name="Bassil N."/>
            <person name="Fernandez G.E."/>
            <person name="Lomsadze A."/>
            <person name="Armour M."/>
            <person name="Olukolu B."/>
            <person name="Poorten T."/>
            <person name="Britton C."/>
            <person name="Davik J."/>
            <person name="Ashrafi H."/>
            <person name="Aiden E.L."/>
            <person name="Borodovsky M."/>
            <person name="Worthington M."/>
        </authorList>
    </citation>
    <scope>NUCLEOTIDE SEQUENCE [LARGE SCALE GENOMIC DNA]</scope>
    <source>
        <strain evidence="17">PI 553951</strain>
    </source>
</reference>